<evidence type="ECO:0000256" key="1">
    <source>
        <dbReference type="ARBA" id="ARBA00006129"/>
    </source>
</evidence>
<dbReference type="GO" id="GO:0016740">
    <property type="term" value="F:transferase activity"/>
    <property type="evidence" value="ECO:0007669"/>
    <property type="project" value="UniProtKB-KW"/>
</dbReference>
<name>A0A4V6B0M3_STRGB</name>
<dbReference type="RefSeq" id="WP_137299219.1">
    <property type="nucleotide sequence ID" value="NZ_BMVD01000001.1"/>
</dbReference>
<proteinExistence type="inferred from homology"/>
<comment type="caution">
    <text evidence="5">The sequence shown here is derived from an EMBL/GenBank/DDBJ whole genome shotgun (WGS) entry which is preliminary data.</text>
</comment>
<dbReference type="SUPFAM" id="SSF53067">
    <property type="entry name" value="Actin-like ATPase domain"/>
    <property type="match status" value="1"/>
</dbReference>
<accession>A0A4V6B0M3</accession>
<sequence>MRILGINALFHDPAAALVVDGQVVAAAEEERFSRRKHGKRPVPFSAWELPELSARWCLEHAGVRPAELDAVAYSFDPRLARPAADMGLFDPWDALRLEYARRAPEFLAEALPGLDPDRVVHVPHHVAHAASAGPASPYPDSAVLVLDGRGECASHLAGRYRDGKLDTLATQALPHSLGLVYEDLTAHLGFLRSSDEYKVMALASYGTPRFLPELRTHVHATGDGGFRAHGVDWAALAPERAPGEPWTRDHADLAASTQAVLEETLLDLVHWLYRTAGGDALALAGGVALNCVANSKIAARGPYGHVWVQPAAGDAGTALGGALHLAEDPRPMPGADLGRGWSEEELRAWLDSAAVPYERPDDIAETVAEELARDGIVAWFQGRSEYGPRALGHRSLMAHPGRAENLERLNSVKGREEFRPVAPMVLADRAHELFAGPLPSPYMLFVHDVAPRWRDRIPAVVHVDGTARIQTVAERQEPLVARMLAAFERRTGLPVVVNTSLNTAGRPMVDDPRDALECFGSAPVDLLAIGPFAVRRGRMYDGREAPRPARAAHQHPAPVERPGEHSAPEGEAAV</sequence>
<evidence type="ECO:0000313" key="6">
    <source>
        <dbReference type="Proteomes" id="UP000308632"/>
    </source>
</evidence>
<dbReference type="InterPro" id="IPR043129">
    <property type="entry name" value="ATPase_NBD"/>
</dbReference>
<evidence type="ECO:0000313" key="5">
    <source>
        <dbReference type="EMBL" id="TKT10513.1"/>
    </source>
</evidence>
<dbReference type="InterPro" id="IPR038152">
    <property type="entry name" value="Carbam_trans_C_sf"/>
</dbReference>
<dbReference type="Gene3D" id="3.30.420.40">
    <property type="match status" value="2"/>
</dbReference>
<evidence type="ECO:0000256" key="2">
    <source>
        <dbReference type="SAM" id="MobiDB-lite"/>
    </source>
</evidence>
<feature type="domain" description="Carbamoyltransferase C-terminal" evidence="4">
    <location>
        <begin position="368"/>
        <end position="536"/>
    </location>
</feature>
<dbReference type="PANTHER" id="PTHR34847:SF1">
    <property type="entry name" value="NODULATION PROTEIN U"/>
    <property type="match status" value="1"/>
</dbReference>
<dbReference type="InterPro" id="IPR051338">
    <property type="entry name" value="NodU/CmcH_Carbamoyltrnsfr"/>
</dbReference>
<evidence type="ECO:0000259" key="4">
    <source>
        <dbReference type="Pfam" id="PF16861"/>
    </source>
</evidence>
<gene>
    <name evidence="5" type="ORF">E4U92_06195</name>
</gene>
<reference evidence="5 6" key="1">
    <citation type="submission" date="2019-04" db="EMBL/GenBank/DDBJ databases">
        <title>Streptomyces lasaliensis sp.nov., an Actinomycete isolated from soil which produces the polyether antibiotic lasalocid.</title>
        <authorList>
            <person name="Erwin G."/>
            <person name="Haber C."/>
        </authorList>
    </citation>
    <scope>NUCLEOTIDE SEQUENCE [LARGE SCALE GENOMIC DNA]</scope>
    <source>
        <strain evidence="5 6">DSM 40089</strain>
    </source>
</reference>
<dbReference type="SUPFAM" id="SSF55821">
    <property type="entry name" value="YrdC/RibB"/>
    <property type="match status" value="1"/>
</dbReference>
<dbReference type="InterPro" id="IPR017945">
    <property type="entry name" value="DHBP_synth_RibB-like_a/b_dom"/>
</dbReference>
<feature type="compositionally biased region" description="Low complexity" evidence="2">
    <location>
        <begin position="548"/>
        <end position="557"/>
    </location>
</feature>
<feature type="domain" description="Carbamoyltransferase" evidence="3">
    <location>
        <begin position="118"/>
        <end position="323"/>
    </location>
</feature>
<protein>
    <submittedName>
        <fullName evidence="5">Carbamoyltransferase</fullName>
    </submittedName>
</protein>
<dbReference type="AlphaFoldDB" id="A0A4V6B0M3"/>
<dbReference type="EMBL" id="SZPR01000008">
    <property type="protein sequence ID" value="TKT10513.1"/>
    <property type="molecule type" value="Genomic_DNA"/>
</dbReference>
<organism evidence="5 6">
    <name type="scientific">Streptomyces galbus</name>
    <dbReference type="NCBI Taxonomy" id="33898"/>
    <lineage>
        <taxon>Bacteria</taxon>
        <taxon>Bacillati</taxon>
        <taxon>Actinomycetota</taxon>
        <taxon>Actinomycetes</taxon>
        <taxon>Kitasatosporales</taxon>
        <taxon>Streptomycetaceae</taxon>
        <taxon>Streptomyces</taxon>
    </lineage>
</organism>
<dbReference type="InterPro" id="IPR003696">
    <property type="entry name" value="Carbtransf_dom"/>
</dbReference>
<dbReference type="Gene3D" id="3.90.870.20">
    <property type="entry name" value="Carbamoyltransferase, C-terminal domain"/>
    <property type="match status" value="1"/>
</dbReference>
<dbReference type="STRING" id="33898.GCA_000772895_03435"/>
<dbReference type="Proteomes" id="UP000308632">
    <property type="component" value="Unassembled WGS sequence"/>
</dbReference>
<dbReference type="CDD" id="cd24098">
    <property type="entry name" value="ASKHA_NBD_TobZ_N"/>
    <property type="match status" value="1"/>
</dbReference>
<evidence type="ECO:0000259" key="3">
    <source>
        <dbReference type="Pfam" id="PF02543"/>
    </source>
</evidence>
<dbReference type="Pfam" id="PF02543">
    <property type="entry name" value="Carbam_trans_N"/>
    <property type="match status" value="2"/>
</dbReference>
<dbReference type="PANTHER" id="PTHR34847">
    <property type="entry name" value="NODULATION PROTEIN U"/>
    <property type="match status" value="1"/>
</dbReference>
<keyword evidence="5" id="KW-0808">Transferase</keyword>
<dbReference type="InterPro" id="IPR031730">
    <property type="entry name" value="Carbam_trans_C"/>
</dbReference>
<comment type="similarity">
    <text evidence="1">Belongs to the NodU/CmcH family.</text>
</comment>
<dbReference type="Pfam" id="PF16861">
    <property type="entry name" value="Carbam_trans_C"/>
    <property type="match status" value="1"/>
</dbReference>
<feature type="region of interest" description="Disordered" evidence="2">
    <location>
        <begin position="544"/>
        <end position="574"/>
    </location>
</feature>
<feature type="domain" description="Carbamoyltransferase" evidence="3">
    <location>
        <begin position="2"/>
        <end position="71"/>
    </location>
</feature>